<dbReference type="InterPro" id="IPR037523">
    <property type="entry name" value="VOC_core"/>
</dbReference>
<protein>
    <submittedName>
        <fullName evidence="2">VOC family protein</fullName>
    </submittedName>
</protein>
<evidence type="ECO:0000313" key="2">
    <source>
        <dbReference type="EMBL" id="MFC5675221.1"/>
    </source>
</evidence>
<dbReference type="Proteomes" id="UP001596183">
    <property type="component" value="Unassembled WGS sequence"/>
</dbReference>
<accession>A0ABW0Y2B7</accession>
<keyword evidence="3" id="KW-1185">Reference proteome</keyword>
<dbReference type="PROSITE" id="PS51819">
    <property type="entry name" value="VOC"/>
    <property type="match status" value="1"/>
</dbReference>
<dbReference type="InterPro" id="IPR004360">
    <property type="entry name" value="Glyas_Fos-R_dOase_dom"/>
</dbReference>
<dbReference type="SUPFAM" id="SSF54593">
    <property type="entry name" value="Glyoxalase/Bleomycin resistance protein/Dihydroxybiphenyl dioxygenase"/>
    <property type="match status" value="1"/>
</dbReference>
<dbReference type="EMBL" id="JBHSPC010000160">
    <property type="protein sequence ID" value="MFC5675221.1"/>
    <property type="molecule type" value="Genomic_DNA"/>
</dbReference>
<gene>
    <name evidence="2" type="ORF">ACFP2V_35740</name>
</gene>
<dbReference type="RefSeq" id="WP_381219883.1">
    <property type="nucleotide sequence ID" value="NZ_JBHSPC010000160.1"/>
</dbReference>
<reference evidence="3" key="1">
    <citation type="journal article" date="2019" name="Int. J. Syst. Evol. Microbiol.">
        <title>The Global Catalogue of Microorganisms (GCM) 10K type strain sequencing project: providing services to taxonomists for standard genome sequencing and annotation.</title>
        <authorList>
            <consortium name="The Broad Institute Genomics Platform"/>
            <consortium name="The Broad Institute Genome Sequencing Center for Infectious Disease"/>
            <person name="Wu L."/>
            <person name="Ma J."/>
        </authorList>
    </citation>
    <scope>NUCLEOTIDE SEQUENCE [LARGE SCALE GENOMIC DNA]</scope>
    <source>
        <strain evidence="3">JCM 13852</strain>
    </source>
</reference>
<dbReference type="Pfam" id="PF00903">
    <property type="entry name" value="Glyoxalase"/>
    <property type="match status" value="1"/>
</dbReference>
<organism evidence="2 3">
    <name type="scientific">Streptomyces incanus</name>
    <dbReference type="NCBI Taxonomy" id="887453"/>
    <lineage>
        <taxon>Bacteria</taxon>
        <taxon>Bacillati</taxon>
        <taxon>Actinomycetota</taxon>
        <taxon>Actinomycetes</taxon>
        <taxon>Kitasatosporales</taxon>
        <taxon>Streptomycetaceae</taxon>
        <taxon>Streptomyces</taxon>
    </lineage>
</organism>
<evidence type="ECO:0000313" key="3">
    <source>
        <dbReference type="Proteomes" id="UP001596183"/>
    </source>
</evidence>
<sequence length="205" mass="22074">MDMKLEVVVISVSDVDRAKDFYTRLGWRLDADVATGENFRVVQVTPPGSPASVIFGTSITSLTPGSTQGMHLVVDDISAAHDELKRLGADPSEVFHDAGGVFHHVGTDARVPGPDPQHASYSSFLSFSDPDGNGWVLQEITDRLPGRLDPASTAFSSAEDLSNALRRAAAAHGEHEARTGAEDPDWPDWYAQYMVREQAGTQSPA</sequence>
<comment type="caution">
    <text evidence="2">The sequence shown here is derived from an EMBL/GenBank/DDBJ whole genome shotgun (WGS) entry which is preliminary data.</text>
</comment>
<dbReference type="Gene3D" id="3.10.180.10">
    <property type="entry name" value="2,3-Dihydroxybiphenyl 1,2-Dioxygenase, domain 1"/>
    <property type="match status" value="1"/>
</dbReference>
<evidence type="ECO:0000259" key="1">
    <source>
        <dbReference type="PROSITE" id="PS51819"/>
    </source>
</evidence>
<proteinExistence type="predicted"/>
<dbReference type="InterPro" id="IPR029068">
    <property type="entry name" value="Glyas_Bleomycin-R_OHBP_Dase"/>
</dbReference>
<feature type="domain" description="VOC" evidence="1">
    <location>
        <begin position="4"/>
        <end position="140"/>
    </location>
</feature>
<name>A0ABW0Y2B7_9ACTN</name>